<sequence length="138" mass="16441">MAQSKVMLAQTTSVMDGTIKFFHLVGYNHPSIWRLIDCLKQQDELGNPSKKKTKRIYFQLQQRLRNLCIQYGEGTRSLEEFLRGVGRNIRFQLLTIQYMADIWGRSNYRQRPTKPIKADKKTDKYRHKGKQNRQNFCR</sequence>
<comment type="caution">
    <text evidence="2">The sequence shown here is derived from an EMBL/GenBank/DDBJ whole genome shotgun (WGS) entry which is preliminary data.</text>
</comment>
<reference evidence="2" key="1">
    <citation type="submission" date="2020-04" db="EMBL/GenBank/DDBJ databases">
        <authorList>
            <person name="Alioto T."/>
            <person name="Alioto T."/>
            <person name="Gomez Garrido J."/>
        </authorList>
    </citation>
    <scope>NUCLEOTIDE SEQUENCE</scope>
    <source>
        <strain evidence="2">A484AB</strain>
    </source>
</reference>
<feature type="non-terminal residue" evidence="2">
    <location>
        <position position="138"/>
    </location>
</feature>
<proteinExistence type="predicted"/>
<dbReference type="Proteomes" id="UP001152795">
    <property type="component" value="Unassembled WGS sequence"/>
</dbReference>
<accession>A0A6S7JIW1</accession>
<gene>
    <name evidence="2" type="ORF">PACLA_8A041427</name>
</gene>
<evidence type="ECO:0000313" key="3">
    <source>
        <dbReference type="Proteomes" id="UP001152795"/>
    </source>
</evidence>
<protein>
    <submittedName>
        <fullName evidence="2">Uncharacterized protein</fullName>
    </submittedName>
</protein>
<dbReference type="EMBL" id="CACRXK020015838">
    <property type="protein sequence ID" value="CAB4028940.1"/>
    <property type="molecule type" value="Genomic_DNA"/>
</dbReference>
<name>A0A6S7JIW1_PARCT</name>
<evidence type="ECO:0000313" key="2">
    <source>
        <dbReference type="EMBL" id="CAB4028940.1"/>
    </source>
</evidence>
<evidence type="ECO:0000256" key="1">
    <source>
        <dbReference type="SAM" id="MobiDB-lite"/>
    </source>
</evidence>
<dbReference type="AlphaFoldDB" id="A0A6S7JIW1"/>
<organism evidence="2 3">
    <name type="scientific">Paramuricea clavata</name>
    <name type="common">Red gorgonian</name>
    <name type="synonym">Violescent sea-whip</name>
    <dbReference type="NCBI Taxonomy" id="317549"/>
    <lineage>
        <taxon>Eukaryota</taxon>
        <taxon>Metazoa</taxon>
        <taxon>Cnidaria</taxon>
        <taxon>Anthozoa</taxon>
        <taxon>Octocorallia</taxon>
        <taxon>Malacalcyonacea</taxon>
        <taxon>Plexauridae</taxon>
        <taxon>Paramuricea</taxon>
    </lineage>
</organism>
<keyword evidence="3" id="KW-1185">Reference proteome</keyword>
<dbReference type="OrthoDB" id="6612379at2759"/>
<feature type="region of interest" description="Disordered" evidence="1">
    <location>
        <begin position="111"/>
        <end position="138"/>
    </location>
</feature>